<dbReference type="GO" id="GO:0015031">
    <property type="term" value="P:protein transport"/>
    <property type="evidence" value="ECO:0007669"/>
    <property type="project" value="UniProtKB-KW"/>
</dbReference>
<dbReference type="GO" id="GO:0035673">
    <property type="term" value="F:oligopeptide transmembrane transporter activity"/>
    <property type="evidence" value="ECO:0007669"/>
    <property type="project" value="InterPro"/>
</dbReference>
<keyword evidence="7 9" id="KW-1133">Transmembrane helix</keyword>
<keyword evidence="5" id="KW-0571">Peptide transport</keyword>
<keyword evidence="6" id="KW-0653">Protein transport</keyword>
<evidence type="ECO:0000256" key="6">
    <source>
        <dbReference type="ARBA" id="ARBA00022927"/>
    </source>
</evidence>
<evidence type="ECO:0000256" key="2">
    <source>
        <dbReference type="ARBA" id="ARBA00008807"/>
    </source>
</evidence>
<evidence type="ECO:0000313" key="10">
    <source>
        <dbReference type="EMBL" id="KIY53544.1"/>
    </source>
</evidence>
<keyword evidence="4 9" id="KW-0812">Transmembrane</keyword>
<evidence type="ECO:0000256" key="5">
    <source>
        <dbReference type="ARBA" id="ARBA00022856"/>
    </source>
</evidence>
<dbReference type="PANTHER" id="PTHR22601">
    <property type="entry name" value="ISP4 LIKE PROTEIN"/>
    <property type="match status" value="1"/>
</dbReference>
<dbReference type="AlphaFoldDB" id="A0A0D7AP54"/>
<dbReference type="EMBL" id="KN881606">
    <property type="protein sequence ID" value="KIY53544.1"/>
    <property type="molecule type" value="Genomic_DNA"/>
</dbReference>
<comment type="similarity">
    <text evidence="2">Belongs to the oligopeptide OPT transporter family.</text>
</comment>
<evidence type="ECO:0000256" key="7">
    <source>
        <dbReference type="ARBA" id="ARBA00022989"/>
    </source>
</evidence>
<feature type="transmembrane region" description="Helical" evidence="9">
    <location>
        <begin position="121"/>
        <end position="138"/>
    </location>
</feature>
<comment type="subcellular location">
    <subcellularLocation>
        <location evidence="1">Membrane</location>
        <topology evidence="1">Multi-pass membrane protein</topology>
    </subcellularLocation>
</comment>
<evidence type="ECO:0000256" key="8">
    <source>
        <dbReference type="ARBA" id="ARBA00023136"/>
    </source>
</evidence>
<sequence>MIWLSQLVNSAFFSTLHEQTYAGVGAPGGVSCEKFFFFAFPASAVWGTFASYVFQPLSYFPWVCWIAPDMMVHLHIYAGKIHLMFGYRSDPGMSIVTFDWLQACVFIRSPLVFPWRAEANIFAKFILFFWSLTPILYMRMLSRSHEK</sequence>
<gene>
    <name evidence="10" type="ORF">FISHEDRAFT_33030</name>
</gene>
<organism evidence="10 11">
    <name type="scientific">Fistulina hepatica ATCC 64428</name>
    <dbReference type="NCBI Taxonomy" id="1128425"/>
    <lineage>
        <taxon>Eukaryota</taxon>
        <taxon>Fungi</taxon>
        <taxon>Dikarya</taxon>
        <taxon>Basidiomycota</taxon>
        <taxon>Agaricomycotina</taxon>
        <taxon>Agaricomycetes</taxon>
        <taxon>Agaricomycetidae</taxon>
        <taxon>Agaricales</taxon>
        <taxon>Fistulinaceae</taxon>
        <taxon>Fistulina</taxon>
    </lineage>
</organism>
<protein>
    <submittedName>
        <fullName evidence="10">Uncharacterized protein</fullName>
    </submittedName>
</protein>
<keyword evidence="11" id="KW-1185">Reference proteome</keyword>
<keyword evidence="3" id="KW-0813">Transport</keyword>
<reference evidence="10 11" key="1">
    <citation type="journal article" date="2015" name="Fungal Genet. Biol.">
        <title>Evolution of novel wood decay mechanisms in Agaricales revealed by the genome sequences of Fistulina hepatica and Cylindrobasidium torrendii.</title>
        <authorList>
            <person name="Floudas D."/>
            <person name="Held B.W."/>
            <person name="Riley R."/>
            <person name="Nagy L.G."/>
            <person name="Koehler G."/>
            <person name="Ransdell A.S."/>
            <person name="Younus H."/>
            <person name="Chow J."/>
            <person name="Chiniquy J."/>
            <person name="Lipzen A."/>
            <person name="Tritt A."/>
            <person name="Sun H."/>
            <person name="Haridas S."/>
            <person name="LaButti K."/>
            <person name="Ohm R.A."/>
            <person name="Kues U."/>
            <person name="Blanchette R.A."/>
            <person name="Grigoriev I.V."/>
            <person name="Minto R.E."/>
            <person name="Hibbett D.S."/>
        </authorList>
    </citation>
    <scope>NUCLEOTIDE SEQUENCE [LARGE SCALE GENOMIC DNA]</scope>
    <source>
        <strain evidence="10 11">ATCC 64428</strain>
    </source>
</reference>
<evidence type="ECO:0000256" key="3">
    <source>
        <dbReference type="ARBA" id="ARBA00022448"/>
    </source>
</evidence>
<name>A0A0D7AP54_9AGAR</name>
<dbReference type="GO" id="GO:0016020">
    <property type="term" value="C:membrane"/>
    <property type="evidence" value="ECO:0007669"/>
    <property type="project" value="UniProtKB-SubCell"/>
</dbReference>
<dbReference type="InterPro" id="IPR004648">
    <property type="entry name" value="Oligpept_transpt"/>
</dbReference>
<keyword evidence="8 9" id="KW-0472">Membrane</keyword>
<dbReference type="OrthoDB" id="9986677at2759"/>
<evidence type="ECO:0000256" key="1">
    <source>
        <dbReference type="ARBA" id="ARBA00004141"/>
    </source>
</evidence>
<dbReference type="Pfam" id="PF03169">
    <property type="entry name" value="OPT"/>
    <property type="match status" value="1"/>
</dbReference>
<dbReference type="Proteomes" id="UP000054144">
    <property type="component" value="Unassembled WGS sequence"/>
</dbReference>
<evidence type="ECO:0000256" key="9">
    <source>
        <dbReference type="SAM" id="Phobius"/>
    </source>
</evidence>
<dbReference type="InterPro" id="IPR004813">
    <property type="entry name" value="OPT"/>
</dbReference>
<evidence type="ECO:0000256" key="4">
    <source>
        <dbReference type="ARBA" id="ARBA00022692"/>
    </source>
</evidence>
<proteinExistence type="inferred from homology"/>
<accession>A0A0D7AP54</accession>
<evidence type="ECO:0000313" key="11">
    <source>
        <dbReference type="Proteomes" id="UP000054144"/>
    </source>
</evidence>